<comment type="caution">
    <text evidence="2">The sequence shown here is derived from an EMBL/GenBank/DDBJ whole genome shotgun (WGS) entry which is preliminary data.</text>
</comment>
<keyword evidence="3" id="KW-1185">Reference proteome</keyword>
<organism evidence="2 3">
    <name type="scientific">Microbulbifer taiwanensis</name>
    <dbReference type="NCBI Taxonomy" id="986746"/>
    <lineage>
        <taxon>Bacteria</taxon>
        <taxon>Pseudomonadati</taxon>
        <taxon>Pseudomonadota</taxon>
        <taxon>Gammaproteobacteria</taxon>
        <taxon>Cellvibrionales</taxon>
        <taxon>Microbulbiferaceae</taxon>
        <taxon>Microbulbifer</taxon>
    </lineage>
</organism>
<accession>A0ABW1YQD3</accession>
<keyword evidence="1" id="KW-0812">Transmembrane</keyword>
<dbReference type="RefSeq" id="WP_193195072.1">
    <property type="nucleotide sequence ID" value="NZ_JACZFR010000076.1"/>
</dbReference>
<keyword evidence="1" id="KW-0472">Membrane</keyword>
<keyword evidence="1" id="KW-1133">Transmembrane helix</keyword>
<sequence>MNSVEMEEKKKFPKEIAIALAVVGVLVSLAPIAILQDTAAVLPIIFGFLMNFVLIPSIFLLFGGIQKLRDRQFNLWSAYYLGLFVAIVLAARKLVA</sequence>
<proteinExistence type="predicted"/>
<dbReference type="EMBL" id="JBHSVR010000001">
    <property type="protein sequence ID" value="MFC6633640.1"/>
    <property type="molecule type" value="Genomic_DNA"/>
</dbReference>
<dbReference type="Proteomes" id="UP001596425">
    <property type="component" value="Unassembled WGS sequence"/>
</dbReference>
<evidence type="ECO:0000256" key="1">
    <source>
        <dbReference type="SAM" id="Phobius"/>
    </source>
</evidence>
<protein>
    <submittedName>
        <fullName evidence="2">Uncharacterized protein</fullName>
    </submittedName>
</protein>
<feature type="transmembrane region" description="Helical" evidence="1">
    <location>
        <begin position="73"/>
        <end position="91"/>
    </location>
</feature>
<reference evidence="3" key="1">
    <citation type="journal article" date="2019" name="Int. J. Syst. Evol. Microbiol.">
        <title>The Global Catalogue of Microorganisms (GCM) 10K type strain sequencing project: providing services to taxonomists for standard genome sequencing and annotation.</title>
        <authorList>
            <consortium name="The Broad Institute Genomics Platform"/>
            <consortium name="The Broad Institute Genome Sequencing Center for Infectious Disease"/>
            <person name="Wu L."/>
            <person name="Ma J."/>
        </authorList>
    </citation>
    <scope>NUCLEOTIDE SEQUENCE [LARGE SCALE GENOMIC DNA]</scope>
    <source>
        <strain evidence="3">CGMCC 1.13718</strain>
    </source>
</reference>
<feature type="transmembrane region" description="Helical" evidence="1">
    <location>
        <begin position="40"/>
        <end position="61"/>
    </location>
</feature>
<feature type="transmembrane region" description="Helical" evidence="1">
    <location>
        <begin position="16"/>
        <end position="34"/>
    </location>
</feature>
<evidence type="ECO:0000313" key="2">
    <source>
        <dbReference type="EMBL" id="MFC6633640.1"/>
    </source>
</evidence>
<name>A0ABW1YQD3_9GAMM</name>
<gene>
    <name evidence="2" type="ORF">ACFQBM_10125</name>
</gene>
<evidence type="ECO:0000313" key="3">
    <source>
        <dbReference type="Proteomes" id="UP001596425"/>
    </source>
</evidence>